<dbReference type="AlphaFoldDB" id="A0A9J6AA21"/>
<organism evidence="1 2">
    <name type="scientific">Solanum commersonii</name>
    <name type="common">Commerson's wild potato</name>
    <name type="synonym">Commerson's nightshade</name>
    <dbReference type="NCBI Taxonomy" id="4109"/>
    <lineage>
        <taxon>Eukaryota</taxon>
        <taxon>Viridiplantae</taxon>
        <taxon>Streptophyta</taxon>
        <taxon>Embryophyta</taxon>
        <taxon>Tracheophyta</taxon>
        <taxon>Spermatophyta</taxon>
        <taxon>Magnoliopsida</taxon>
        <taxon>eudicotyledons</taxon>
        <taxon>Gunneridae</taxon>
        <taxon>Pentapetalae</taxon>
        <taxon>asterids</taxon>
        <taxon>lamiids</taxon>
        <taxon>Solanales</taxon>
        <taxon>Solanaceae</taxon>
        <taxon>Solanoideae</taxon>
        <taxon>Solaneae</taxon>
        <taxon>Solanum</taxon>
    </lineage>
</organism>
<name>A0A9J6AA21_SOLCO</name>
<reference evidence="1 2" key="1">
    <citation type="submission" date="2020-09" db="EMBL/GenBank/DDBJ databases">
        <title>De no assembly of potato wild relative species, Solanum commersonii.</title>
        <authorList>
            <person name="Cho K."/>
        </authorList>
    </citation>
    <scope>NUCLEOTIDE SEQUENCE [LARGE SCALE GENOMIC DNA]</scope>
    <source>
        <strain evidence="1">LZ3.2</strain>
        <tissue evidence="1">Leaf</tissue>
    </source>
</reference>
<evidence type="ECO:0000313" key="2">
    <source>
        <dbReference type="Proteomes" id="UP000824120"/>
    </source>
</evidence>
<gene>
    <name evidence="1" type="ORF">H5410_006695</name>
</gene>
<dbReference type="Proteomes" id="UP000824120">
    <property type="component" value="Chromosome 2"/>
</dbReference>
<sequence length="97" mass="11289">MRRDVTSGGNNKSIKLIKHQIRRYEKASGQQVNDSKSFFITAPKTVSNRINRLRRVIGYMDNTFPFSYLGCPIYNGKKNLRYFDGMLAKIVKRLNGW</sequence>
<dbReference type="EMBL" id="JACXVP010000002">
    <property type="protein sequence ID" value="KAG5621477.1"/>
    <property type="molecule type" value="Genomic_DNA"/>
</dbReference>
<protein>
    <recommendedName>
        <fullName evidence="3">Reverse transcriptase</fullName>
    </recommendedName>
</protein>
<keyword evidence="2" id="KW-1185">Reference proteome</keyword>
<comment type="caution">
    <text evidence="1">The sequence shown here is derived from an EMBL/GenBank/DDBJ whole genome shotgun (WGS) entry which is preliminary data.</text>
</comment>
<accession>A0A9J6AA21</accession>
<dbReference type="OrthoDB" id="1750433at2759"/>
<dbReference type="PANTHER" id="PTHR33116">
    <property type="entry name" value="REVERSE TRANSCRIPTASE ZINC-BINDING DOMAIN-CONTAINING PROTEIN-RELATED-RELATED"/>
    <property type="match status" value="1"/>
</dbReference>
<proteinExistence type="predicted"/>
<evidence type="ECO:0008006" key="3">
    <source>
        <dbReference type="Google" id="ProtNLM"/>
    </source>
</evidence>
<dbReference type="PANTHER" id="PTHR33116:SF67">
    <property type="entry name" value="REVERSE TRANSCRIPTASE"/>
    <property type="match status" value="1"/>
</dbReference>
<evidence type="ECO:0000313" key="1">
    <source>
        <dbReference type="EMBL" id="KAG5621477.1"/>
    </source>
</evidence>